<proteinExistence type="predicted"/>
<sequence length="71" mass="8197">MYKIMCLAERELNFGLNKPTWTTKSKVILIFMQSVCIGSFIKNSCCFYLPLIVRFLKKPSPKIAFVFSSPQ</sequence>
<gene>
    <name evidence="1" type="ORF">NEZAVI_LOCUS6384</name>
</gene>
<dbReference type="AlphaFoldDB" id="A0A9P0MMF2"/>
<keyword evidence="2" id="KW-1185">Reference proteome</keyword>
<protein>
    <submittedName>
        <fullName evidence="1">Uncharacterized protein</fullName>
    </submittedName>
</protein>
<accession>A0A9P0MMF2</accession>
<name>A0A9P0MMF2_NEZVI</name>
<evidence type="ECO:0000313" key="1">
    <source>
        <dbReference type="EMBL" id="CAH1396282.1"/>
    </source>
</evidence>
<dbReference type="Proteomes" id="UP001152798">
    <property type="component" value="Chromosome 3"/>
</dbReference>
<reference evidence="1" key="1">
    <citation type="submission" date="2022-01" db="EMBL/GenBank/DDBJ databases">
        <authorList>
            <person name="King R."/>
        </authorList>
    </citation>
    <scope>NUCLEOTIDE SEQUENCE</scope>
</reference>
<evidence type="ECO:0000313" key="2">
    <source>
        <dbReference type="Proteomes" id="UP001152798"/>
    </source>
</evidence>
<dbReference type="EMBL" id="OV725079">
    <property type="protein sequence ID" value="CAH1396282.1"/>
    <property type="molecule type" value="Genomic_DNA"/>
</dbReference>
<organism evidence="1 2">
    <name type="scientific">Nezara viridula</name>
    <name type="common">Southern green stink bug</name>
    <name type="synonym">Cimex viridulus</name>
    <dbReference type="NCBI Taxonomy" id="85310"/>
    <lineage>
        <taxon>Eukaryota</taxon>
        <taxon>Metazoa</taxon>
        <taxon>Ecdysozoa</taxon>
        <taxon>Arthropoda</taxon>
        <taxon>Hexapoda</taxon>
        <taxon>Insecta</taxon>
        <taxon>Pterygota</taxon>
        <taxon>Neoptera</taxon>
        <taxon>Paraneoptera</taxon>
        <taxon>Hemiptera</taxon>
        <taxon>Heteroptera</taxon>
        <taxon>Panheteroptera</taxon>
        <taxon>Pentatomomorpha</taxon>
        <taxon>Pentatomoidea</taxon>
        <taxon>Pentatomidae</taxon>
        <taxon>Pentatominae</taxon>
        <taxon>Nezara</taxon>
    </lineage>
</organism>